<feature type="region of interest" description="Disordered" evidence="1">
    <location>
        <begin position="1"/>
        <end position="26"/>
    </location>
</feature>
<reference evidence="3 4" key="1">
    <citation type="submission" date="2025-05" db="UniProtKB">
        <authorList>
            <consortium name="RefSeq"/>
        </authorList>
    </citation>
    <scope>IDENTIFICATION</scope>
    <source>
        <tissue evidence="3 4">Muscle</tissue>
    </source>
</reference>
<dbReference type="GeneID" id="106477328"/>
<evidence type="ECO:0000313" key="4">
    <source>
        <dbReference type="RefSeq" id="XP_022236656.1"/>
    </source>
</evidence>
<evidence type="ECO:0000256" key="1">
    <source>
        <dbReference type="SAM" id="MobiDB-lite"/>
    </source>
</evidence>
<organism evidence="2 4">
    <name type="scientific">Limulus polyphemus</name>
    <name type="common">Atlantic horseshoe crab</name>
    <dbReference type="NCBI Taxonomy" id="6850"/>
    <lineage>
        <taxon>Eukaryota</taxon>
        <taxon>Metazoa</taxon>
        <taxon>Ecdysozoa</taxon>
        <taxon>Arthropoda</taxon>
        <taxon>Chelicerata</taxon>
        <taxon>Merostomata</taxon>
        <taxon>Xiphosura</taxon>
        <taxon>Limulidae</taxon>
        <taxon>Limulus</taxon>
    </lineage>
</organism>
<keyword evidence="2" id="KW-1185">Reference proteome</keyword>
<dbReference type="RefSeq" id="XP_022236656.1">
    <property type="nucleotide sequence ID" value="XM_022380948.1"/>
</dbReference>
<dbReference type="RefSeq" id="XP_013793365.2">
    <property type="nucleotide sequence ID" value="XM_013937911.2"/>
</dbReference>
<evidence type="ECO:0000313" key="2">
    <source>
        <dbReference type="Proteomes" id="UP000694941"/>
    </source>
</evidence>
<name>A0ABM1RZ51_LIMPO</name>
<evidence type="ECO:0000313" key="3">
    <source>
        <dbReference type="RefSeq" id="XP_013793365.2"/>
    </source>
</evidence>
<protein>
    <submittedName>
        <fullName evidence="3 4">Protein SMG5-like</fullName>
    </submittedName>
</protein>
<accession>A0ABM1RZ51</accession>
<gene>
    <name evidence="3 4" type="primary">LOC106477328</name>
</gene>
<feature type="compositionally biased region" description="Polar residues" evidence="1">
    <location>
        <begin position="8"/>
        <end position="23"/>
    </location>
</feature>
<dbReference type="Gene3D" id="3.40.50.1010">
    <property type="entry name" value="5'-nuclease"/>
    <property type="match status" value="1"/>
</dbReference>
<sequence>MYTITGMEKNTSRVTSPENTETGVDQPVGQRKHMMRNMAHLWLKAEVNELESKVRSGQCPQLSPYLVPDISSFCQNLALLKQLRLSKRFIIVVPSVGEYNND</sequence>
<dbReference type="Proteomes" id="UP000694941">
    <property type="component" value="Unplaced"/>
</dbReference>
<proteinExistence type="predicted"/>